<accession>A0A7J5J9K7</accession>
<dbReference type="AlphaFoldDB" id="A0A7J5J9K7"/>
<gene>
    <name evidence="2" type="ORF">GAN93_26740</name>
</gene>
<organism evidence="2 3">
    <name type="scientific">Bacteroides thetaiotaomicron</name>
    <dbReference type="NCBI Taxonomy" id="818"/>
    <lineage>
        <taxon>Bacteria</taxon>
        <taxon>Pseudomonadati</taxon>
        <taxon>Bacteroidota</taxon>
        <taxon>Bacteroidia</taxon>
        <taxon>Bacteroidales</taxon>
        <taxon>Bacteroidaceae</taxon>
        <taxon>Bacteroides</taxon>
    </lineage>
</organism>
<feature type="chain" id="PRO_5029726049" evidence="1">
    <location>
        <begin position="36"/>
        <end position="163"/>
    </location>
</feature>
<dbReference type="InterPro" id="IPR008969">
    <property type="entry name" value="CarboxyPept-like_regulatory"/>
</dbReference>
<name>A0A7J5J9K7_BACT4</name>
<reference evidence="2 3" key="1">
    <citation type="journal article" date="2019" name="Nat. Med.">
        <title>A library of human gut bacterial isolates paired with longitudinal multiomics data enables mechanistic microbiome research.</title>
        <authorList>
            <person name="Poyet M."/>
            <person name="Groussin M."/>
            <person name="Gibbons S.M."/>
            <person name="Avila-Pacheco J."/>
            <person name="Jiang X."/>
            <person name="Kearney S.M."/>
            <person name="Perrotta A.R."/>
            <person name="Berdy B."/>
            <person name="Zhao S."/>
            <person name="Lieberman T.D."/>
            <person name="Swanson P.K."/>
            <person name="Smith M."/>
            <person name="Roesemann S."/>
            <person name="Alexander J.E."/>
            <person name="Rich S.A."/>
            <person name="Livny J."/>
            <person name="Vlamakis H."/>
            <person name="Clish C."/>
            <person name="Bullock K."/>
            <person name="Deik A."/>
            <person name="Scott J."/>
            <person name="Pierce K.A."/>
            <person name="Xavier R.J."/>
            <person name="Alm E.J."/>
        </authorList>
    </citation>
    <scope>NUCLEOTIDE SEQUENCE [LARGE SCALE GENOMIC DNA]</scope>
    <source>
        <strain evidence="2 3">BIOML-A165</strain>
    </source>
</reference>
<dbReference type="Gene3D" id="3.55.50.30">
    <property type="match status" value="1"/>
</dbReference>
<evidence type="ECO:0000256" key="1">
    <source>
        <dbReference type="SAM" id="SignalP"/>
    </source>
</evidence>
<dbReference type="Proteomes" id="UP000460317">
    <property type="component" value="Unassembled WGS sequence"/>
</dbReference>
<protein>
    <submittedName>
        <fullName evidence="2">SusC/RagA family TonB-linked outer membrane protein</fullName>
    </submittedName>
</protein>
<feature type="signal peptide" evidence="1">
    <location>
        <begin position="1"/>
        <end position="35"/>
    </location>
</feature>
<dbReference type="Gene3D" id="2.60.40.1120">
    <property type="entry name" value="Carboxypeptidase-like, regulatory domain"/>
    <property type="match status" value="1"/>
</dbReference>
<evidence type="ECO:0000313" key="2">
    <source>
        <dbReference type="EMBL" id="KAB4443750.1"/>
    </source>
</evidence>
<dbReference type="EMBL" id="WCSB01000222">
    <property type="protein sequence ID" value="KAB4443750.1"/>
    <property type="molecule type" value="Genomic_DNA"/>
</dbReference>
<dbReference type="SUPFAM" id="SSF49464">
    <property type="entry name" value="Carboxypeptidase regulatory domain-like"/>
    <property type="match status" value="1"/>
</dbReference>
<evidence type="ECO:0000313" key="3">
    <source>
        <dbReference type="Proteomes" id="UP000460317"/>
    </source>
</evidence>
<keyword evidence="1" id="KW-0732">Signal</keyword>
<comment type="caution">
    <text evidence="2">The sequence shown here is derived from an EMBL/GenBank/DDBJ whole genome shotgun (WGS) entry which is preliminary data.</text>
</comment>
<proteinExistence type="predicted"/>
<feature type="non-terminal residue" evidence="2">
    <location>
        <position position="163"/>
    </location>
</feature>
<sequence length="163" mass="18069">MSTKLLSETICRKGLMVKCFVALIVFCCSVGEAFAQTDTKVTINVNNVLIRTALDQLQKEAKIHFVYDEENIDSEKRVSLSYTETPLNAVLDDFCKQTSLRYEVKRNLILILPSKAEKTTGKHEPFYMTGVVTDETGESIIGATIMIGGTSQGTVTDIDGRYS</sequence>